<feature type="region of interest" description="Disordered" evidence="6">
    <location>
        <begin position="577"/>
        <end position="605"/>
    </location>
</feature>
<comment type="similarity">
    <text evidence="1">Belongs to the cytochrome P450 family.</text>
</comment>
<dbReference type="InterPro" id="IPR050364">
    <property type="entry name" value="Cytochrome_P450_fung"/>
</dbReference>
<feature type="signal peptide" evidence="7">
    <location>
        <begin position="1"/>
        <end position="18"/>
    </location>
</feature>
<feature type="binding site" description="axial binding residue" evidence="5">
    <location>
        <position position="445"/>
    </location>
    <ligand>
        <name>heme</name>
        <dbReference type="ChEBI" id="CHEBI:30413"/>
    </ligand>
    <ligandPart>
        <name>Fe</name>
        <dbReference type="ChEBI" id="CHEBI:18248"/>
    </ligandPart>
</feature>
<dbReference type="PRINTS" id="PR00463">
    <property type="entry name" value="EP450I"/>
</dbReference>
<keyword evidence="3" id="KW-0560">Oxidoreductase</keyword>
<dbReference type="GO" id="GO:0005506">
    <property type="term" value="F:iron ion binding"/>
    <property type="evidence" value="ECO:0007669"/>
    <property type="project" value="InterPro"/>
</dbReference>
<evidence type="ECO:0000313" key="9">
    <source>
        <dbReference type="Proteomes" id="UP001174934"/>
    </source>
</evidence>
<sequence length="659" mass="74744">MAFGLWLLAIVGIALLAARSYVNRKRLPPGVQPLPGPYNLPLIGRVHDIPAKASWLKFYEWSKTYGPIYQSEMFGTVHVWISSEKVAHDLLSKRANIYSDRPLIPNLPDNRTSGDYLALLGRTETWKRQRKLCNHLMHTSAIASLHDIPARERDRFLYLMWRDPSNYLEWVEQYTSRTIARLSWGTAHPAQVLRHTTFGLLETISPSGALPNVISFLRHVPEVISPWKKKERARHELETKTFTANVDFVAKMVDEDRAEPSFIRTFLEARKGAEGASEKEQGKWGEKTEAMNVVGLMAIAGALTIGSPIQSFLLAMCHYPEWQTKLQQEIDSALDGRCPQWEDREKLPMLRAVVKEVIRWRPPVPTGIPHSLEKDDIYDGYFIPAGSVIHALEWGITRDESMYPDADAFNPARWLDPSFPTYREPLTQYPNLNGFSQFGFGRRTCQGIPIVEQDLFLAMGGVAWALDIRKKRDPITGAEMHVHWNDYTPLLIAKPTKFPFDALPRSEDKTMRMREMYEDTREDEQQERRDASIFGEKAGEPPVQRGSQEGGLREMEMLEEMNMGMESDHDVLITVRDSSSEGGSYSGGSSVIGDEPSLRGSSPELDDLDEPAEMEMQMHIDGGLLFSTKEKSKKTMRVGTVEVVVEEEGLGVPGAWRWA</sequence>
<evidence type="ECO:0000256" key="7">
    <source>
        <dbReference type="SAM" id="SignalP"/>
    </source>
</evidence>
<evidence type="ECO:0000256" key="2">
    <source>
        <dbReference type="ARBA" id="ARBA00022723"/>
    </source>
</evidence>
<dbReference type="GO" id="GO:0020037">
    <property type="term" value="F:heme binding"/>
    <property type="evidence" value="ECO:0007669"/>
    <property type="project" value="InterPro"/>
</dbReference>
<dbReference type="InterPro" id="IPR001128">
    <property type="entry name" value="Cyt_P450"/>
</dbReference>
<evidence type="ECO:0000256" key="4">
    <source>
        <dbReference type="ARBA" id="ARBA00023004"/>
    </source>
</evidence>
<keyword evidence="4 5" id="KW-0408">Iron</keyword>
<dbReference type="Proteomes" id="UP001174934">
    <property type="component" value="Unassembled WGS sequence"/>
</dbReference>
<dbReference type="InterPro" id="IPR036396">
    <property type="entry name" value="Cyt_P450_sf"/>
</dbReference>
<comment type="cofactor">
    <cofactor evidence="5">
        <name>heme</name>
        <dbReference type="ChEBI" id="CHEBI:30413"/>
    </cofactor>
</comment>
<evidence type="ECO:0000313" key="8">
    <source>
        <dbReference type="EMBL" id="KAK0631150.1"/>
    </source>
</evidence>
<evidence type="ECO:0000256" key="1">
    <source>
        <dbReference type="ARBA" id="ARBA00010617"/>
    </source>
</evidence>
<evidence type="ECO:0000256" key="6">
    <source>
        <dbReference type="SAM" id="MobiDB-lite"/>
    </source>
</evidence>
<keyword evidence="9" id="KW-1185">Reference proteome</keyword>
<dbReference type="EMBL" id="JAULSR010000002">
    <property type="protein sequence ID" value="KAK0631150.1"/>
    <property type="molecule type" value="Genomic_DNA"/>
</dbReference>
<feature type="chain" id="PRO_5041276518" evidence="7">
    <location>
        <begin position="19"/>
        <end position="659"/>
    </location>
</feature>
<comment type="caution">
    <text evidence="8">The sequence shown here is derived from an EMBL/GenBank/DDBJ whole genome shotgun (WGS) entry which is preliminary data.</text>
</comment>
<protein>
    <submittedName>
        <fullName evidence="8">Cytochrome P450</fullName>
    </submittedName>
</protein>
<organism evidence="8 9">
    <name type="scientific">Bombardia bombarda</name>
    <dbReference type="NCBI Taxonomy" id="252184"/>
    <lineage>
        <taxon>Eukaryota</taxon>
        <taxon>Fungi</taxon>
        <taxon>Dikarya</taxon>
        <taxon>Ascomycota</taxon>
        <taxon>Pezizomycotina</taxon>
        <taxon>Sordariomycetes</taxon>
        <taxon>Sordariomycetidae</taxon>
        <taxon>Sordariales</taxon>
        <taxon>Lasiosphaeriaceae</taxon>
        <taxon>Bombardia</taxon>
    </lineage>
</organism>
<dbReference type="Gene3D" id="1.10.630.10">
    <property type="entry name" value="Cytochrome P450"/>
    <property type="match status" value="1"/>
</dbReference>
<dbReference type="PRINTS" id="PR00385">
    <property type="entry name" value="P450"/>
</dbReference>
<feature type="region of interest" description="Disordered" evidence="6">
    <location>
        <begin position="518"/>
        <end position="548"/>
    </location>
</feature>
<dbReference type="SUPFAM" id="SSF48264">
    <property type="entry name" value="Cytochrome P450"/>
    <property type="match status" value="1"/>
</dbReference>
<gene>
    <name evidence="8" type="ORF">B0T17DRAFT_616708</name>
</gene>
<name>A0AA39XCF7_9PEZI</name>
<reference evidence="8" key="1">
    <citation type="submission" date="2023-06" db="EMBL/GenBank/DDBJ databases">
        <title>Genome-scale phylogeny and comparative genomics of the fungal order Sordariales.</title>
        <authorList>
            <consortium name="Lawrence Berkeley National Laboratory"/>
            <person name="Hensen N."/>
            <person name="Bonometti L."/>
            <person name="Westerberg I."/>
            <person name="Brannstrom I.O."/>
            <person name="Guillou S."/>
            <person name="Cros-Aarteil S."/>
            <person name="Calhoun S."/>
            <person name="Haridas S."/>
            <person name="Kuo A."/>
            <person name="Mondo S."/>
            <person name="Pangilinan J."/>
            <person name="Riley R."/>
            <person name="LaButti K."/>
            <person name="Andreopoulos B."/>
            <person name="Lipzen A."/>
            <person name="Chen C."/>
            <person name="Yanf M."/>
            <person name="Daum C."/>
            <person name="Ng V."/>
            <person name="Clum A."/>
            <person name="Steindorff A."/>
            <person name="Ohm R."/>
            <person name="Martin F."/>
            <person name="Silar P."/>
            <person name="Natvig D."/>
            <person name="Lalanne C."/>
            <person name="Gautier V."/>
            <person name="Ament-velasquez S.L."/>
            <person name="Kruys A."/>
            <person name="Hutchinson M.I."/>
            <person name="Powell A.J."/>
            <person name="Barry K."/>
            <person name="Miller A.N."/>
            <person name="Grigoriev I.V."/>
            <person name="Debuchy R."/>
            <person name="Gladieux P."/>
            <person name="Thoren M.H."/>
            <person name="Johannesson H."/>
        </authorList>
    </citation>
    <scope>NUCLEOTIDE SEQUENCE</scope>
    <source>
        <strain evidence="8">SMH3391-2</strain>
    </source>
</reference>
<feature type="compositionally biased region" description="Low complexity" evidence="6">
    <location>
        <begin position="580"/>
        <end position="589"/>
    </location>
</feature>
<dbReference type="AlphaFoldDB" id="A0AA39XCF7"/>
<dbReference type="GO" id="GO:0004497">
    <property type="term" value="F:monooxygenase activity"/>
    <property type="evidence" value="ECO:0007669"/>
    <property type="project" value="InterPro"/>
</dbReference>
<dbReference type="Pfam" id="PF00067">
    <property type="entry name" value="p450"/>
    <property type="match status" value="1"/>
</dbReference>
<dbReference type="InterPro" id="IPR002401">
    <property type="entry name" value="Cyt_P450_E_grp-I"/>
</dbReference>
<accession>A0AA39XCF7</accession>
<dbReference type="GO" id="GO:0016705">
    <property type="term" value="F:oxidoreductase activity, acting on paired donors, with incorporation or reduction of molecular oxygen"/>
    <property type="evidence" value="ECO:0007669"/>
    <property type="project" value="InterPro"/>
</dbReference>
<dbReference type="PANTHER" id="PTHR46300:SF8">
    <property type="entry name" value="CYTOCHROME P450 2E1"/>
    <property type="match status" value="1"/>
</dbReference>
<dbReference type="CDD" id="cd11065">
    <property type="entry name" value="CYP64-like"/>
    <property type="match status" value="1"/>
</dbReference>
<keyword evidence="5" id="KW-0349">Heme</keyword>
<keyword evidence="2 5" id="KW-0479">Metal-binding</keyword>
<evidence type="ECO:0000256" key="5">
    <source>
        <dbReference type="PIRSR" id="PIRSR602401-1"/>
    </source>
</evidence>
<evidence type="ECO:0000256" key="3">
    <source>
        <dbReference type="ARBA" id="ARBA00023002"/>
    </source>
</evidence>
<proteinExistence type="inferred from homology"/>
<dbReference type="PANTHER" id="PTHR46300">
    <property type="entry name" value="P450, PUTATIVE (EUROFUNG)-RELATED-RELATED"/>
    <property type="match status" value="1"/>
</dbReference>
<keyword evidence="7" id="KW-0732">Signal</keyword>